<evidence type="ECO:0000259" key="1">
    <source>
        <dbReference type="Pfam" id="PF03235"/>
    </source>
</evidence>
<keyword evidence="3" id="KW-1185">Reference proteome</keyword>
<sequence>MENPEPRAQYLNVVLRQIDRTSLRIPRFQRHFVWDESDVLELLESIKRGYPIGSVLTWKVESADGYFSGFRTEAFPEADERVTSFEVILDGAQRLSSLYGCLRHPDASPKYKIYYDADSDEFVHADSVRSLEAWHVPMSALFDSRSFLKVQGDIAALENGEALLPRALDLYATFQDYQVPIIALSNARLEDVVEVFRRVNSSGTPLSSVDFVRALTWRSNFDLEDTFDTLSERFRATPLDGLNDEFLIRCLSVAAGLSLDSRDVGQLKNLSLRPGGLSNEVSEMEAALDRMSEFLQRLAISGLSEVPYEAQRLILFGIMLFKVKLRPAEIEDWLWRSTFAEEYQSKPESYLTRLIREVKGGDPVRALEVRKPIEPDLFVGRVRRGGSAVTIGFDLLLRREKARSLLSGEVVGSSEGQHEYLFTREQLSEGTFGRVASAALLANLVLLTAHDALTWRKMRKNLTLRQMYEECERRTGDAAEIWRSQGLVLREEESPTSVLENRSSYLVGRVTGRGFA</sequence>
<dbReference type="InterPro" id="IPR004919">
    <property type="entry name" value="GmrSD_N"/>
</dbReference>
<accession>A0A9W6H508</accession>
<dbReference type="PANTHER" id="PTHR37292:SF2">
    <property type="entry name" value="DUF262 DOMAIN-CONTAINING PROTEIN"/>
    <property type="match status" value="1"/>
</dbReference>
<dbReference type="Proteomes" id="UP001142462">
    <property type="component" value="Unassembled WGS sequence"/>
</dbReference>
<evidence type="ECO:0000313" key="3">
    <source>
        <dbReference type="Proteomes" id="UP001142462"/>
    </source>
</evidence>
<gene>
    <name evidence="2" type="ORF">GCM10017576_25960</name>
</gene>
<feature type="domain" description="GmrSD restriction endonucleases N-terminal" evidence="1">
    <location>
        <begin position="15"/>
        <end position="215"/>
    </location>
</feature>
<organism evidence="2 3">
    <name type="scientific">Microbacterium barkeri</name>
    <dbReference type="NCBI Taxonomy" id="33917"/>
    <lineage>
        <taxon>Bacteria</taxon>
        <taxon>Bacillati</taxon>
        <taxon>Actinomycetota</taxon>
        <taxon>Actinomycetes</taxon>
        <taxon>Micrococcales</taxon>
        <taxon>Microbacteriaceae</taxon>
        <taxon>Microbacterium</taxon>
    </lineage>
</organism>
<proteinExistence type="predicted"/>
<dbReference type="AlphaFoldDB" id="A0A9W6H508"/>
<comment type="caution">
    <text evidence="2">The sequence shown here is derived from an EMBL/GenBank/DDBJ whole genome shotgun (WGS) entry which is preliminary data.</text>
</comment>
<reference evidence="2" key="2">
    <citation type="submission" date="2023-01" db="EMBL/GenBank/DDBJ databases">
        <authorList>
            <person name="Sun Q."/>
            <person name="Evtushenko L."/>
        </authorList>
    </citation>
    <scope>NUCLEOTIDE SEQUENCE</scope>
    <source>
        <strain evidence="2">VKM Ac-1020</strain>
    </source>
</reference>
<dbReference type="EMBL" id="BSEJ01000013">
    <property type="protein sequence ID" value="GLJ62466.1"/>
    <property type="molecule type" value="Genomic_DNA"/>
</dbReference>
<protein>
    <recommendedName>
        <fullName evidence="1">GmrSD restriction endonucleases N-terminal domain-containing protein</fullName>
    </recommendedName>
</protein>
<dbReference type="PANTHER" id="PTHR37292">
    <property type="entry name" value="VNG6097C"/>
    <property type="match status" value="1"/>
</dbReference>
<reference evidence="2" key="1">
    <citation type="journal article" date="2014" name="Int. J. Syst. Evol. Microbiol.">
        <title>Complete genome sequence of Corynebacterium casei LMG S-19264T (=DSM 44701T), isolated from a smear-ripened cheese.</title>
        <authorList>
            <consortium name="US DOE Joint Genome Institute (JGI-PGF)"/>
            <person name="Walter F."/>
            <person name="Albersmeier A."/>
            <person name="Kalinowski J."/>
            <person name="Ruckert C."/>
        </authorList>
    </citation>
    <scope>NUCLEOTIDE SEQUENCE</scope>
    <source>
        <strain evidence="2">VKM Ac-1020</strain>
    </source>
</reference>
<name>A0A9W6H508_9MICO</name>
<dbReference type="RefSeq" id="WP_271174160.1">
    <property type="nucleotide sequence ID" value="NZ_BSEJ01000013.1"/>
</dbReference>
<evidence type="ECO:0000313" key="2">
    <source>
        <dbReference type="EMBL" id="GLJ62466.1"/>
    </source>
</evidence>
<dbReference type="Pfam" id="PF03235">
    <property type="entry name" value="GmrSD_N"/>
    <property type="match status" value="1"/>
</dbReference>